<sequence>MDAGTCIHLFSHGRCIHINKKLLVVATLLILIVGVLITVGLQVDSKMSLIEKTYPQVEFDSESIQKIELNKEEIISLKGNINNGFKPFIFLFKENILLYSNYFDTYPDKNNTISWFNATNSEPNYSIIGGIYNTNWVDQVEITGIDKQQISLLKLDDQTKLFFTLDKPKDSLVKITGLKKGIVVFKNYPK</sequence>
<organism evidence="2 3">
    <name type="scientific">Paenibacillus amylolyticus</name>
    <dbReference type="NCBI Taxonomy" id="1451"/>
    <lineage>
        <taxon>Bacteria</taxon>
        <taxon>Bacillati</taxon>
        <taxon>Bacillota</taxon>
        <taxon>Bacilli</taxon>
        <taxon>Bacillales</taxon>
        <taxon>Paenibacillaceae</taxon>
        <taxon>Paenibacillus</taxon>
    </lineage>
</organism>
<comment type="caution">
    <text evidence="2">The sequence shown here is derived from an EMBL/GenBank/DDBJ whole genome shotgun (WGS) entry which is preliminary data.</text>
</comment>
<proteinExistence type="predicted"/>
<reference evidence="2 3" key="1">
    <citation type="journal article" date="2019" name="J. Ind. Microbiol. Biotechnol.">
        <title>Paenibacillus amylolyticus 27C64 has a diverse set of carbohydrate-active enzymes and complete pectin deconstruction system.</title>
        <authorList>
            <person name="Keggi C."/>
            <person name="Doran-Peterson J."/>
        </authorList>
    </citation>
    <scope>NUCLEOTIDE SEQUENCE [LARGE SCALE GENOMIC DNA]</scope>
    <source>
        <strain evidence="2 3">27C64</strain>
    </source>
</reference>
<evidence type="ECO:0000256" key="1">
    <source>
        <dbReference type="SAM" id="Phobius"/>
    </source>
</evidence>
<evidence type="ECO:0000313" key="3">
    <source>
        <dbReference type="Proteomes" id="UP000323664"/>
    </source>
</evidence>
<keyword evidence="1" id="KW-0472">Membrane</keyword>
<feature type="transmembrane region" description="Helical" evidence="1">
    <location>
        <begin position="22"/>
        <end position="43"/>
    </location>
</feature>
<accession>A0A5M9WMX9</accession>
<keyword evidence="1" id="KW-0812">Transmembrane</keyword>
<protein>
    <submittedName>
        <fullName evidence="2">Uncharacterized protein</fullName>
    </submittedName>
</protein>
<name>A0A5M9WMX9_PAEAM</name>
<dbReference type="EMBL" id="RIAS01000001">
    <property type="protein sequence ID" value="KAA8782934.1"/>
    <property type="molecule type" value="Genomic_DNA"/>
</dbReference>
<keyword evidence="1" id="KW-1133">Transmembrane helix</keyword>
<dbReference type="Proteomes" id="UP000323664">
    <property type="component" value="Unassembled WGS sequence"/>
</dbReference>
<evidence type="ECO:0000313" key="2">
    <source>
        <dbReference type="EMBL" id="KAA8782934.1"/>
    </source>
</evidence>
<dbReference type="AlphaFoldDB" id="A0A5M9WMX9"/>
<gene>
    <name evidence="2" type="ORF">EC604_03620</name>
</gene>